<dbReference type="EMBL" id="PGOL01004822">
    <property type="protein sequence ID" value="PKI36515.1"/>
    <property type="molecule type" value="Genomic_DNA"/>
</dbReference>
<evidence type="ECO:0000313" key="3">
    <source>
        <dbReference type="Proteomes" id="UP000233551"/>
    </source>
</evidence>
<gene>
    <name evidence="2" type="ORF">CRG98_043092</name>
</gene>
<feature type="compositionally biased region" description="Low complexity" evidence="1">
    <location>
        <begin position="11"/>
        <end position="25"/>
    </location>
</feature>
<organism evidence="2 3">
    <name type="scientific">Punica granatum</name>
    <name type="common">Pomegranate</name>
    <dbReference type="NCBI Taxonomy" id="22663"/>
    <lineage>
        <taxon>Eukaryota</taxon>
        <taxon>Viridiplantae</taxon>
        <taxon>Streptophyta</taxon>
        <taxon>Embryophyta</taxon>
        <taxon>Tracheophyta</taxon>
        <taxon>Spermatophyta</taxon>
        <taxon>Magnoliopsida</taxon>
        <taxon>eudicotyledons</taxon>
        <taxon>Gunneridae</taxon>
        <taxon>Pentapetalae</taxon>
        <taxon>rosids</taxon>
        <taxon>malvids</taxon>
        <taxon>Myrtales</taxon>
        <taxon>Lythraceae</taxon>
        <taxon>Punica</taxon>
    </lineage>
</organism>
<feature type="region of interest" description="Disordered" evidence="1">
    <location>
        <begin position="107"/>
        <end position="179"/>
    </location>
</feature>
<evidence type="ECO:0000313" key="2">
    <source>
        <dbReference type="EMBL" id="PKI36515.1"/>
    </source>
</evidence>
<proteinExistence type="predicted"/>
<reference evidence="2 3" key="1">
    <citation type="submission" date="2017-11" db="EMBL/GenBank/DDBJ databases">
        <title>De-novo sequencing of pomegranate (Punica granatum L.) genome.</title>
        <authorList>
            <person name="Akparov Z."/>
            <person name="Amiraslanov A."/>
            <person name="Hajiyeva S."/>
            <person name="Abbasov M."/>
            <person name="Kaur K."/>
            <person name="Hamwieh A."/>
            <person name="Solovyev V."/>
            <person name="Salamov A."/>
            <person name="Braich B."/>
            <person name="Kosarev P."/>
            <person name="Mahmoud A."/>
            <person name="Hajiyev E."/>
            <person name="Babayeva S."/>
            <person name="Izzatullayeva V."/>
            <person name="Mammadov A."/>
            <person name="Mammadov A."/>
            <person name="Sharifova S."/>
            <person name="Ojaghi J."/>
            <person name="Eynullazada K."/>
            <person name="Bayramov B."/>
            <person name="Abdulazimova A."/>
            <person name="Shahmuradov I."/>
        </authorList>
    </citation>
    <scope>NUCLEOTIDE SEQUENCE [LARGE SCALE GENOMIC DNA]</scope>
    <source>
        <strain evidence="3">cv. AG2017</strain>
        <tissue evidence="2">Leaf</tissue>
    </source>
</reference>
<protein>
    <submittedName>
        <fullName evidence="2">Uncharacterized protein</fullName>
    </submittedName>
</protein>
<keyword evidence="3" id="KW-1185">Reference proteome</keyword>
<comment type="caution">
    <text evidence="2">The sequence shown here is derived from an EMBL/GenBank/DDBJ whole genome shotgun (WGS) entry which is preliminary data.</text>
</comment>
<feature type="region of interest" description="Disordered" evidence="1">
    <location>
        <begin position="1"/>
        <end position="37"/>
    </location>
</feature>
<name>A0A2I0HXT6_PUNGR</name>
<dbReference type="AlphaFoldDB" id="A0A2I0HXT6"/>
<accession>A0A2I0HXT6</accession>
<dbReference type="Proteomes" id="UP000233551">
    <property type="component" value="Unassembled WGS sequence"/>
</dbReference>
<sequence length="179" mass="19529">METRSPNAHTSRSLSSLDSLARKLAPPQLNSPSDFAPADLDSPYSPLGFVFRSHGFSGFSRLKPGFWLALATNDRLRQSTESPEPLRHLEEAARTVRASRFLSWTRCPYRPSSGLVRPNSPPDPNGPIQPSSVRKLNPLALGQLGPVQQPSSPFGPVRPKSSFGPIRPPSSSPTRPAHF</sequence>
<feature type="compositionally biased region" description="Polar residues" evidence="1">
    <location>
        <begin position="1"/>
        <end position="10"/>
    </location>
</feature>
<evidence type="ECO:0000256" key="1">
    <source>
        <dbReference type="SAM" id="MobiDB-lite"/>
    </source>
</evidence>